<name>T1IPV7_STRMM</name>
<evidence type="ECO:0000259" key="9">
    <source>
        <dbReference type="SMART" id="SM00727"/>
    </source>
</evidence>
<evidence type="ECO:0000256" key="3">
    <source>
        <dbReference type="ARBA" id="ARBA00022803"/>
    </source>
</evidence>
<dbReference type="AlphaFoldDB" id="T1IPV7"/>
<accession>T1IPV7</accession>
<feature type="region of interest" description="Disordered" evidence="8">
    <location>
        <begin position="199"/>
        <end position="248"/>
    </location>
</feature>
<comment type="subcellular location">
    <subcellularLocation>
        <location evidence="4">Dynein axonemal particle</location>
    </subcellularLocation>
</comment>
<dbReference type="SUPFAM" id="SSF48452">
    <property type="entry name" value="TPR-like"/>
    <property type="match status" value="3"/>
</dbReference>
<comment type="function">
    <text evidence="6">Acts as a co-chaperone for HSP90AA1. Mediates the association of the molecular chaperones HSPA8/HSC70 and HSP90.</text>
</comment>
<dbReference type="PANTHER" id="PTHR22904">
    <property type="entry name" value="TPR REPEAT CONTAINING PROTEIN"/>
    <property type="match status" value="1"/>
</dbReference>
<dbReference type="FunFam" id="1.10.260.100:FF:000004">
    <property type="entry name" value="Putative stress-induced-phosphoprotein 1"/>
    <property type="match status" value="1"/>
</dbReference>
<sequence length="540" mass="61219">MGDQKIEANKLKDLGNGSLSAGNIDQAIEYYSKAINLDDQNHVLFSNRSAAYVQVNRFEEALKDAQETIALQPAWGKGYSRKGAALEYMGKYQEALNAYEEGLKKDPANQQLKDSAAKCRKKLYSSELPLQNPFGGPDLMAKLAMNPKTRAYLSDPSYIAMINELQRHPNSMSNLLKDKRILDTLGVLMGLNLDQTGDEAMDTSEQEEVPKEEPKPAPKTNPRKGDPPAEPISNEKKRAASEKDRGNDAYRKHNFEQALEHYEQAFKFDSTDMTFLNNIAAVYFEQGKYEECIKQCDKAVEVGPRIANSHYKLKNFAKAKEYYEKSLSEHRTPETKAKLSEIEKIFKQEQQKAYINPEIALIEKNLGNDCFSKGDYPQAVKHYSEAIKRNPDDAKLFSNRAACYTKLAEFQLGLRDCDECIRLEPDFIKGYTRKGTILMALKDESKASAAFRKAVELDPNNQEAIDGFRRCSMALNSDPEEVRRHAMSDPDVQKILKDPAMRLILEQMQDDPKALQEHLRNPEIARKIQKLIESGLIAIR</sequence>
<evidence type="ECO:0000256" key="4">
    <source>
        <dbReference type="ARBA" id="ARBA00024190"/>
    </source>
</evidence>
<dbReference type="InterPro" id="IPR041243">
    <property type="entry name" value="STI1/HOP_DP"/>
</dbReference>
<dbReference type="HOGENOM" id="CLU_000134_46_5_1"/>
<dbReference type="Proteomes" id="UP000014500">
    <property type="component" value="Unassembled WGS sequence"/>
</dbReference>
<evidence type="ECO:0000256" key="2">
    <source>
        <dbReference type="ARBA" id="ARBA00022737"/>
    </source>
</evidence>
<dbReference type="InterPro" id="IPR006636">
    <property type="entry name" value="STI1_HS-bd"/>
</dbReference>
<organism evidence="10 11">
    <name type="scientific">Strigamia maritima</name>
    <name type="common">European centipede</name>
    <name type="synonym">Geophilus maritimus</name>
    <dbReference type="NCBI Taxonomy" id="126957"/>
    <lineage>
        <taxon>Eukaryota</taxon>
        <taxon>Metazoa</taxon>
        <taxon>Ecdysozoa</taxon>
        <taxon>Arthropoda</taxon>
        <taxon>Myriapoda</taxon>
        <taxon>Chilopoda</taxon>
        <taxon>Pleurostigmophora</taxon>
        <taxon>Geophilomorpha</taxon>
        <taxon>Linotaeniidae</taxon>
        <taxon>Strigamia</taxon>
    </lineage>
</organism>
<dbReference type="InterPro" id="IPR019734">
    <property type="entry name" value="TPR_rpt"/>
</dbReference>
<feature type="compositionally biased region" description="Basic and acidic residues" evidence="8">
    <location>
        <begin position="223"/>
        <end position="248"/>
    </location>
</feature>
<keyword evidence="1" id="KW-0963">Cytoplasm</keyword>
<feature type="domain" description="STI1" evidence="9">
    <location>
        <begin position="136"/>
        <end position="175"/>
    </location>
</feature>
<feature type="repeat" description="TPR" evidence="7">
    <location>
        <begin position="360"/>
        <end position="393"/>
    </location>
</feature>
<dbReference type="Pfam" id="PF13414">
    <property type="entry name" value="TPR_11"/>
    <property type="match status" value="2"/>
</dbReference>
<dbReference type="STRING" id="126957.T1IPV7"/>
<dbReference type="InterPro" id="IPR011990">
    <property type="entry name" value="TPR-like_helical_dom_sf"/>
</dbReference>
<evidence type="ECO:0000313" key="11">
    <source>
        <dbReference type="Proteomes" id="UP000014500"/>
    </source>
</evidence>
<evidence type="ECO:0000256" key="1">
    <source>
        <dbReference type="ARBA" id="ARBA00022490"/>
    </source>
</evidence>
<dbReference type="PhylomeDB" id="T1IPV7"/>
<dbReference type="Pfam" id="PF00515">
    <property type="entry name" value="TPR_1"/>
    <property type="match status" value="1"/>
</dbReference>
<dbReference type="FunFam" id="1.10.260.100:FF:000002">
    <property type="entry name" value="Stress-induced-phosphoprotein 1 (Hsp70/Hsp90-organizing)"/>
    <property type="match status" value="1"/>
</dbReference>
<evidence type="ECO:0000256" key="5">
    <source>
        <dbReference type="ARBA" id="ARBA00026193"/>
    </source>
</evidence>
<feature type="repeat" description="TPR" evidence="7">
    <location>
        <begin position="239"/>
        <end position="272"/>
    </location>
</feature>
<dbReference type="eggNOG" id="KOG0548">
    <property type="taxonomic scope" value="Eukaryota"/>
</dbReference>
<dbReference type="EnsemblMetazoa" id="SMAR003063-RA">
    <property type="protein sequence ID" value="SMAR003063-PA"/>
    <property type="gene ID" value="SMAR003063"/>
</dbReference>
<feature type="domain" description="STI1" evidence="9">
    <location>
        <begin position="489"/>
        <end position="528"/>
    </location>
</feature>
<dbReference type="PANTHER" id="PTHR22904:SF523">
    <property type="entry name" value="STRESS-INDUCED-PHOSPHOPROTEIN 1"/>
    <property type="match status" value="1"/>
</dbReference>
<dbReference type="EMBL" id="JH431265">
    <property type="status" value="NOT_ANNOTATED_CDS"/>
    <property type="molecule type" value="Genomic_DNA"/>
</dbReference>
<feature type="repeat" description="TPR" evidence="7">
    <location>
        <begin position="8"/>
        <end position="41"/>
    </location>
</feature>
<dbReference type="SMART" id="SM00028">
    <property type="entry name" value="TPR"/>
    <property type="match status" value="9"/>
</dbReference>
<feature type="repeat" description="TPR" evidence="7">
    <location>
        <begin position="428"/>
        <end position="461"/>
    </location>
</feature>
<dbReference type="Gene3D" id="1.10.260.100">
    <property type="match status" value="2"/>
</dbReference>
<dbReference type="FunFam" id="1.25.40.10:FF:000027">
    <property type="entry name" value="stress-induced-phosphoprotein 1 isoform X1"/>
    <property type="match status" value="1"/>
</dbReference>
<feature type="repeat" description="TPR" evidence="7">
    <location>
        <begin position="76"/>
        <end position="109"/>
    </location>
</feature>
<dbReference type="GO" id="GO:0120293">
    <property type="term" value="C:dynein axonemal particle"/>
    <property type="evidence" value="ECO:0007669"/>
    <property type="project" value="UniProtKB-SubCell"/>
</dbReference>
<evidence type="ECO:0000313" key="10">
    <source>
        <dbReference type="EnsemblMetazoa" id="SMAR003063-PA"/>
    </source>
</evidence>
<evidence type="ECO:0000256" key="7">
    <source>
        <dbReference type="PROSITE-ProRule" id="PRU00339"/>
    </source>
</evidence>
<evidence type="ECO:0000256" key="8">
    <source>
        <dbReference type="SAM" id="MobiDB-lite"/>
    </source>
</evidence>
<keyword evidence="11" id="KW-1185">Reference proteome</keyword>
<reference evidence="10" key="2">
    <citation type="submission" date="2015-02" db="UniProtKB">
        <authorList>
            <consortium name="EnsemblMetazoa"/>
        </authorList>
    </citation>
    <scope>IDENTIFICATION</scope>
</reference>
<reference evidence="11" key="1">
    <citation type="submission" date="2011-05" db="EMBL/GenBank/DDBJ databases">
        <authorList>
            <person name="Richards S.R."/>
            <person name="Qu J."/>
            <person name="Jiang H."/>
            <person name="Jhangiani S.N."/>
            <person name="Agravi P."/>
            <person name="Goodspeed R."/>
            <person name="Gross S."/>
            <person name="Mandapat C."/>
            <person name="Jackson L."/>
            <person name="Mathew T."/>
            <person name="Pu L."/>
            <person name="Thornton R."/>
            <person name="Saada N."/>
            <person name="Wilczek-Boney K.B."/>
            <person name="Lee S."/>
            <person name="Kovar C."/>
            <person name="Wu Y."/>
            <person name="Scherer S.E."/>
            <person name="Worley K.C."/>
            <person name="Muzny D.M."/>
            <person name="Gibbs R."/>
        </authorList>
    </citation>
    <scope>NUCLEOTIDE SEQUENCE</scope>
    <source>
        <strain evidence="11">Brora</strain>
    </source>
</reference>
<protein>
    <recommendedName>
        <fullName evidence="5">Stress-induced-phosphoprotein 1</fullName>
    </recommendedName>
</protein>
<dbReference type="SMART" id="SM00727">
    <property type="entry name" value="STI1"/>
    <property type="match status" value="2"/>
</dbReference>
<dbReference type="GO" id="GO:0051879">
    <property type="term" value="F:Hsp90 protein binding"/>
    <property type="evidence" value="ECO:0007669"/>
    <property type="project" value="TreeGrafter"/>
</dbReference>
<keyword evidence="2" id="KW-0677">Repeat</keyword>
<dbReference type="OMA" id="MYSAREN"/>
<keyword evidence="3 7" id="KW-0802">TPR repeat</keyword>
<evidence type="ECO:0000256" key="6">
    <source>
        <dbReference type="ARBA" id="ARBA00045590"/>
    </source>
</evidence>
<dbReference type="Gene3D" id="1.25.40.10">
    <property type="entry name" value="Tetratricopeptide repeat domain"/>
    <property type="match status" value="3"/>
</dbReference>
<feature type="repeat" description="TPR" evidence="7">
    <location>
        <begin position="273"/>
        <end position="306"/>
    </location>
</feature>
<dbReference type="PROSITE" id="PS50005">
    <property type="entry name" value="TPR"/>
    <property type="match status" value="6"/>
</dbReference>
<proteinExistence type="predicted"/>
<dbReference type="FunFam" id="1.25.40.10:FF:000020">
    <property type="entry name" value="Stress-induced phosphoprotein 1"/>
    <property type="match status" value="1"/>
</dbReference>
<dbReference type="Pfam" id="PF17830">
    <property type="entry name" value="STI1-HOP_DP"/>
    <property type="match status" value="2"/>
</dbReference>
<dbReference type="Pfam" id="PF13181">
    <property type="entry name" value="TPR_8"/>
    <property type="match status" value="3"/>
</dbReference>